<keyword evidence="1" id="KW-0238">DNA-binding</keyword>
<dbReference type="RefSeq" id="WP_075787363.1">
    <property type="nucleotide sequence ID" value="NZ_JAESIL010000081.1"/>
</dbReference>
<comment type="caution">
    <text evidence="1">The sequence shown here is derived from an EMBL/GenBank/DDBJ whole genome shotgun (WGS) entry which is preliminary data.</text>
</comment>
<dbReference type="EMBL" id="JAESIL010000081">
    <property type="protein sequence ID" value="MBL3579688.1"/>
    <property type="molecule type" value="Genomic_DNA"/>
</dbReference>
<protein>
    <submittedName>
        <fullName evidence="1">DNA-binding protein</fullName>
    </submittedName>
</protein>
<gene>
    <name evidence="1" type="ORF">JMJ92_16215</name>
</gene>
<reference evidence="2" key="1">
    <citation type="submission" date="2021-01" db="EMBL/GenBank/DDBJ databases">
        <title>Draft genomes of Rhodovulum sulfidophilum.</title>
        <authorList>
            <person name="Guzman M.S."/>
        </authorList>
    </citation>
    <scope>NUCLEOTIDE SEQUENCE [LARGE SCALE GENOMIC DNA]</scope>
    <source>
        <strain evidence="2">AB19</strain>
    </source>
</reference>
<dbReference type="Proteomes" id="UP000635853">
    <property type="component" value="Unassembled WGS sequence"/>
</dbReference>
<organism evidence="1 2">
    <name type="scientific">Rhodovulum visakhapatnamense</name>
    <dbReference type="NCBI Taxonomy" id="364297"/>
    <lineage>
        <taxon>Bacteria</taxon>
        <taxon>Pseudomonadati</taxon>
        <taxon>Pseudomonadota</taxon>
        <taxon>Alphaproteobacteria</taxon>
        <taxon>Rhodobacterales</taxon>
        <taxon>Paracoccaceae</taxon>
        <taxon>Rhodovulum</taxon>
    </lineage>
</organism>
<proteinExistence type="predicted"/>
<sequence length="77" mass="8389">MPLTLCFAPRLMPAGQAAHYLGVSVSKLRTLPITSKQLDGKRVWDLRDLDAYADNLPTHGESDQGNTCDALFTARAS</sequence>
<accession>A0ABS1RJ96</accession>
<evidence type="ECO:0000313" key="1">
    <source>
        <dbReference type="EMBL" id="MBL3579688.1"/>
    </source>
</evidence>
<name>A0ABS1RJ96_9RHOB</name>
<keyword evidence="2" id="KW-1185">Reference proteome</keyword>
<dbReference type="GO" id="GO:0003677">
    <property type="term" value="F:DNA binding"/>
    <property type="evidence" value="ECO:0007669"/>
    <property type="project" value="UniProtKB-KW"/>
</dbReference>
<evidence type="ECO:0000313" key="2">
    <source>
        <dbReference type="Proteomes" id="UP000635853"/>
    </source>
</evidence>